<gene>
    <name evidence="1" type="ORF">MCHLDSM_03364</name>
</gene>
<proteinExistence type="predicted"/>
<dbReference type="Pfam" id="PF23721">
    <property type="entry name" value="DUF7162"/>
    <property type="match status" value="1"/>
</dbReference>
<sequence length="90" mass="9355">MGEFTRVDVERLRGVADRVWAIADEIGALPCPALDPAALPGSRVAAVSAAAVVAGLEDVAAGLRGWALAARRAAEDFERADRDGGDRLGR</sequence>
<name>A0A0J6YRD0_9MYCO</name>
<reference evidence="1 2" key="1">
    <citation type="journal article" date="2015" name="Genome Biol. Evol.">
        <title>Characterization of Three Mycobacterium spp. with Potential Use in Bioremediation by Genome Sequencing and Comparative Genomics.</title>
        <authorList>
            <person name="Das S."/>
            <person name="Pettersson B.M."/>
            <person name="Behra P.R."/>
            <person name="Ramesh M."/>
            <person name="Dasgupta S."/>
            <person name="Bhattacharya A."/>
            <person name="Kirsebom L.A."/>
        </authorList>
    </citation>
    <scope>NUCLEOTIDE SEQUENCE [LARGE SCALE GENOMIC DNA]</scope>
    <source>
        <strain evidence="1 2">DSM 43826</strain>
    </source>
</reference>
<dbReference type="PATRIC" id="fig|37916.4.peg.3295"/>
<protein>
    <submittedName>
        <fullName evidence="1">Uncharacterized protein</fullName>
    </submittedName>
</protein>
<organism evidence="1 2">
    <name type="scientific">Mycolicibacterium chlorophenolicum</name>
    <dbReference type="NCBI Taxonomy" id="37916"/>
    <lineage>
        <taxon>Bacteria</taxon>
        <taxon>Bacillati</taxon>
        <taxon>Actinomycetota</taxon>
        <taxon>Actinomycetes</taxon>
        <taxon>Mycobacteriales</taxon>
        <taxon>Mycobacteriaceae</taxon>
        <taxon>Mycolicibacterium</taxon>
    </lineage>
</organism>
<dbReference type="STRING" id="37916.MCHLDSM_03364"/>
<dbReference type="RefSeq" id="WP_048470888.1">
    <property type="nucleotide sequence ID" value="NZ_JYNL01000030.1"/>
</dbReference>
<dbReference type="Proteomes" id="UP000036513">
    <property type="component" value="Unassembled WGS sequence"/>
</dbReference>
<accession>A0A0J6YRD0</accession>
<dbReference type="EMBL" id="JYNL01000030">
    <property type="protein sequence ID" value="KMO75146.1"/>
    <property type="molecule type" value="Genomic_DNA"/>
</dbReference>
<evidence type="ECO:0000313" key="1">
    <source>
        <dbReference type="EMBL" id="KMO75146.1"/>
    </source>
</evidence>
<dbReference type="InterPro" id="IPR055586">
    <property type="entry name" value="DUF7162"/>
</dbReference>
<keyword evidence="2" id="KW-1185">Reference proteome</keyword>
<dbReference type="AlphaFoldDB" id="A0A0J6YRD0"/>
<evidence type="ECO:0000313" key="2">
    <source>
        <dbReference type="Proteomes" id="UP000036513"/>
    </source>
</evidence>
<comment type="caution">
    <text evidence="1">The sequence shown here is derived from an EMBL/GenBank/DDBJ whole genome shotgun (WGS) entry which is preliminary data.</text>
</comment>